<comment type="caution">
    <text evidence="2">The sequence shown here is derived from an EMBL/GenBank/DDBJ whole genome shotgun (WGS) entry which is preliminary data.</text>
</comment>
<dbReference type="AlphaFoldDB" id="A0A833R6B7"/>
<accession>A0A833R6B7</accession>
<gene>
    <name evidence="2" type="ORF">FCM35_KLT03707</name>
</gene>
<protein>
    <submittedName>
        <fullName evidence="2">Uncharacterized protein</fullName>
    </submittedName>
</protein>
<organism evidence="2 3">
    <name type="scientific">Carex littledalei</name>
    <dbReference type="NCBI Taxonomy" id="544730"/>
    <lineage>
        <taxon>Eukaryota</taxon>
        <taxon>Viridiplantae</taxon>
        <taxon>Streptophyta</taxon>
        <taxon>Embryophyta</taxon>
        <taxon>Tracheophyta</taxon>
        <taxon>Spermatophyta</taxon>
        <taxon>Magnoliopsida</taxon>
        <taxon>Liliopsida</taxon>
        <taxon>Poales</taxon>
        <taxon>Cyperaceae</taxon>
        <taxon>Cyperoideae</taxon>
        <taxon>Cariceae</taxon>
        <taxon>Carex</taxon>
        <taxon>Carex subgen. Euthyceras</taxon>
    </lineage>
</organism>
<feature type="region of interest" description="Disordered" evidence="1">
    <location>
        <begin position="194"/>
        <end position="213"/>
    </location>
</feature>
<dbReference type="EMBL" id="SWLB01000013">
    <property type="protein sequence ID" value="KAF3330353.1"/>
    <property type="molecule type" value="Genomic_DNA"/>
</dbReference>
<name>A0A833R6B7_9POAL</name>
<evidence type="ECO:0000313" key="2">
    <source>
        <dbReference type="EMBL" id="KAF3330353.1"/>
    </source>
</evidence>
<evidence type="ECO:0000313" key="3">
    <source>
        <dbReference type="Proteomes" id="UP000623129"/>
    </source>
</evidence>
<reference evidence="2" key="1">
    <citation type="submission" date="2020-01" db="EMBL/GenBank/DDBJ databases">
        <title>Genome sequence of Kobresia littledalei, the first chromosome-level genome in the family Cyperaceae.</title>
        <authorList>
            <person name="Qu G."/>
        </authorList>
    </citation>
    <scope>NUCLEOTIDE SEQUENCE</scope>
    <source>
        <strain evidence="2">C.B.Clarke</strain>
        <tissue evidence="2">Leaf</tissue>
    </source>
</reference>
<feature type="compositionally biased region" description="Polar residues" evidence="1">
    <location>
        <begin position="203"/>
        <end position="213"/>
    </location>
</feature>
<proteinExistence type="predicted"/>
<sequence>MSTNRRSVSIVKSTLIDEAPTFVLEEMLFSFFCNPPMAKANLEILRIYPYIHHQEQMPEDVCHRVSCAISLFQPIALDGRVRDDFLRVLTASTKGHLVRTSQLVSSDELAEFRVHRNIDCLTKEDSLTFYNSTYKTHLFSDSVSEITLYNLLPDGIRDGSCIYMFQNSKLLTASPRWKHQCTRRRLWLEREVSDPAPPVDSGPTVSHARNGSFSPHQFRSPDFIFNLPKEYGYADRNHVMPLHYHQFVCPCSLPLYLIIDLFTI</sequence>
<keyword evidence="3" id="KW-1185">Reference proteome</keyword>
<evidence type="ECO:0000256" key="1">
    <source>
        <dbReference type="SAM" id="MobiDB-lite"/>
    </source>
</evidence>
<dbReference type="Proteomes" id="UP000623129">
    <property type="component" value="Unassembled WGS sequence"/>
</dbReference>